<keyword evidence="1" id="KW-0812">Transmembrane</keyword>
<dbReference type="RefSeq" id="WP_255905485.1">
    <property type="nucleotide sequence ID" value="NZ_JAFMZO010000005.1"/>
</dbReference>
<keyword evidence="1" id="KW-0472">Membrane</keyword>
<protein>
    <recommendedName>
        <fullName evidence="4">Tetratricopeptide repeat protein</fullName>
    </recommendedName>
</protein>
<name>A0ABW4ZG99_9SPHI</name>
<dbReference type="Proteomes" id="UP001597387">
    <property type="component" value="Unassembled WGS sequence"/>
</dbReference>
<evidence type="ECO:0008006" key="4">
    <source>
        <dbReference type="Google" id="ProtNLM"/>
    </source>
</evidence>
<sequence>MLTARARFAVVALTVIFLAWTTYQQVHELSAILVFGILYLIYGYFKEGTVVLASKAYHNQDFIKVERLLKQVKYPDRLKRSRRGYFEFMSGNIELKKGNYPEAERHFQIASRFPLKNESEKGLVLSQLANLNLRKKEYDKARAYIEIAKELKISARVKSIIEKIELEIQKGRE</sequence>
<proteinExistence type="predicted"/>
<evidence type="ECO:0000313" key="2">
    <source>
        <dbReference type="EMBL" id="MFD2161073.1"/>
    </source>
</evidence>
<dbReference type="InterPro" id="IPR011990">
    <property type="entry name" value="TPR-like_helical_dom_sf"/>
</dbReference>
<dbReference type="EMBL" id="JBHUHZ010000001">
    <property type="protein sequence ID" value="MFD2161073.1"/>
    <property type="molecule type" value="Genomic_DNA"/>
</dbReference>
<dbReference type="SUPFAM" id="SSF48452">
    <property type="entry name" value="TPR-like"/>
    <property type="match status" value="1"/>
</dbReference>
<accession>A0ABW4ZG99</accession>
<keyword evidence="1" id="KW-1133">Transmembrane helix</keyword>
<keyword evidence="3" id="KW-1185">Reference proteome</keyword>
<comment type="caution">
    <text evidence="2">The sequence shown here is derived from an EMBL/GenBank/DDBJ whole genome shotgun (WGS) entry which is preliminary data.</text>
</comment>
<feature type="transmembrane region" description="Helical" evidence="1">
    <location>
        <begin position="7"/>
        <end position="23"/>
    </location>
</feature>
<organism evidence="2 3">
    <name type="scientific">Paradesertivirga mongoliensis</name>
    <dbReference type="NCBI Taxonomy" id="2100740"/>
    <lineage>
        <taxon>Bacteria</taxon>
        <taxon>Pseudomonadati</taxon>
        <taxon>Bacteroidota</taxon>
        <taxon>Sphingobacteriia</taxon>
        <taxon>Sphingobacteriales</taxon>
        <taxon>Sphingobacteriaceae</taxon>
        <taxon>Paradesertivirga</taxon>
    </lineage>
</organism>
<evidence type="ECO:0000256" key="1">
    <source>
        <dbReference type="SAM" id="Phobius"/>
    </source>
</evidence>
<feature type="transmembrane region" description="Helical" evidence="1">
    <location>
        <begin position="29"/>
        <end position="45"/>
    </location>
</feature>
<gene>
    <name evidence="2" type="ORF">ACFSJU_01620</name>
</gene>
<reference evidence="3" key="1">
    <citation type="journal article" date="2019" name="Int. J. Syst. Evol. Microbiol.">
        <title>The Global Catalogue of Microorganisms (GCM) 10K type strain sequencing project: providing services to taxonomists for standard genome sequencing and annotation.</title>
        <authorList>
            <consortium name="The Broad Institute Genomics Platform"/>
            <consortium name="The Broad Institute Genome Sequencing Center for Infectious Disease"/>
            <person name="Wu L."/>
            <person name="Ma J."/>
        </authorList>
    </citation>
    <scope>NUCLEOTIDE SEQUENCE [LARGE SCALE GENOMIC DNA]</scope>
    <source>
        <strain evidence="3">KCTC 42217</strain>
    </source>
</reference>
<evidence type="ECO:0000313" key="3">
    <source>
        <dbReference type="Proteomes" id="UP001597387"/>
    </source>
</evidence>
<dbReference type="Gene3D" id="1.25.40.10">
    <property type="entry name" value="Tetratricopeptide repeat domain"/>
    <property type="match status" value="1"/>
</dbReference>